<feature type="domain" description="Polysaccharide chain length determinant N-terminal" evidence="8">
    <location>
        <begin position="4"/>
        <end position="92"/>
    </location>
</feature>
<dbReference type="Pfam" id="PF02706">
    <property type="entry name" value="Wzz"/>
    <property type="match status" value="1"/>
</dbReference>
<evidence type="ECO:0000256" key="7">
    <source>
        <dbReference type="SAM" id="Phobius"/>
    </source>
</evidence>
<comment type="subcellular location">
    <subcellularLocation>
        <location evidence="1">Cell membrane</location>
        <topology evidence="1">Multi-pass membrane protein</topology>
    </subcellularLocation>
</comment>
<dbReference type="GO" id="GO:0004713">
    <property type="term" value="F:protein tyrosine kinase activity"/>
    <property type="evidence" value="ECO:0007669"/>
    <property type="project" value="TreeGrafter"/>
</dbReference>
<dbReference type="PANTHER" id="PTHR32309">
    <property type="entry name" value="TYROSINE-PROTEIN KINASE"/>
    <property type="match status" value="1"/>
</dbReference>
<evidence type="ECO:0000256" key="1">
    <source>
        <dbReference type="ARBA" id="ARBA00004651"/>
    </source>
</evidence>
<dbReference type="AlphaFoldDB" id="A0A8B5XSJ7"/>
<evidence type="ECO:0000256" key="2">
    <source>
        <dbReference type="ARBA" id="ARBA00006683"/>
    </source>
</evidence>
<evidence type="ECO:0000256" key="5">
    <source>
        <dbReference type="ARBA" id="ARBA00022989"/>
    </source>
</evidence>
<dbReference type="PANTHER" id="PTHR32309:SF13">
    <property type="entry name" value="FERRIC ENTEROBACTIN TRANSPORT PROTEIN FEPE"/>
    <property type="match status" value="1"/>
</dbReference>
<dbReference type="GO" id="GO:0005886">
    <property type="term" value="C:plasma membrane"/>
    <property type="evidence" value="ECO:0007669"/>
    <property type="project" value="UniProtKB-SubCell"/>
</dbReference>
<feature type="transmembrane region" description="Helical" evidence="7">
    <location>
        <begin position="20"/>
        <end position="44"/>
    </location>
</feature>
<organism evidence="9 10">
    <name type="scientific">Peribacillus simplex</name>
    <dbReference type="NCBI Taxonomy" id="1478"/>
    <lineage>
        <taxon>Bacteria</taxon>
        <taxon>Bacillati</taxon>
        <taxon>Bacillota</taxon>
        <taxon>Bacilli</taxon>
        <taxon>Bacillales</taxon>
        <taxon>Bacillaceae</taxon>
        <taxon>Peribacillus</taxon>
    </lineage>
</organism>
<dbReference type="EMBL" id="VNKI01000011">
    <property type="protein sequence ID" value="TVX77691.1"/>
    <property type="molecule type" value="Genomic_DNA"/>
</dbReference>
<reference evidence="9 10" key="1">
    <citation type="submission" date="2019-07" db="EMBL/GenBank/DDBJ databases">
        <title>Genome assembly of Bacillus simplex strain GGC-P6A.</title>
        <authorList>
            <person name="Jennings M.E."/>
            <person name="Barton H.A."/>
        </authorList>
    </citation>
    <scope>NUCLEOTIDE SEQUENCE [LARGE SCALE GENOMIC DNA]</scope>
    <source>
        <strain evidence="9 10">GGC-P6A</strain>
    </source>
</reference>
<sequence length="231" mass="25838">MRETLNIKDLFQMVKKRIGLIIIITTLITAMTGIVSFFILSPVYQASTQILVNQSKEKSELYNVGEIQTNIQLIETYSEIIKSPMMLEKVKERLNLKISNSALSEQIKIVSNGNSQIFTIKVEGDDPKFAVSVASAITDIFQDEIKALMNVDNVNVLSKATIGDNSSPIKPNPISNTIIACFAGVIISLVLTFMIEFFDKTIKVESDIEEHLKIPMLGIVNLMENKKKRKL</sequence>
<keyword evidence="3" id="KW-1003">Cell membrane</keyword>
<evidence type="ECO:0000256" key="3">
    <source>
        <dbReference type="ARBA" id="ARBA00022475"/>
    </source>
</evidence>
<name>A0A8B5XSJ7_9BACI</name>
<evidence type="ECO:0000313" key="10">
    <source>
        <dbReference type="Proteomes" id="UP000317770"/>
    </source>
</evidence>
<evidence type="ECO:0000259" key="8">
    <source>
        <dbReference type="Pfam" id="PF02706"/>
    </source>
</evidence>
<dbReference type="InterPro" id="IPR003856">
    <property type="entry name" value="LPS_length_determ_N"/>
</dbReference>
<comment type="similarity">
    <text evidence="2">Belongs to the CpsC/CapA family.</text>
</comment>
<protein>
    <submittedName>
        <fullName evidence="9">Capsular biosynthesis protein</fullName>
    </submittedName>
</protein>
<evidence type="ECO:0000313" key="9">
    <source>
        <dbReference type="EMBL" id="TVX77691.1"/>
    </source>
</evidence>
<evidence type="ECO:0000256" key="4">
    <source>
        <dbReference type="ARBA" id="ARBA00022692"/>
    </source>
</evidence>
<dbReference type="RefSeq" id="WP_063235597.1">
    <property type="nucleotide sequence ID" value="NZ_CABIYS010000001.1"/>
</dbReference>
<gene>
    <name evidence="9" type="ORF">FQP34_21325</name>
</gene>
<keyword evidence="6 7" id="KW-0472">Membrane</keyword>
<accession>A0A8B5XSJ7</accession>
<comment type="caution">
    <text evidence="9">The sequence shown here is derived from an EMBL/GenBank/DDBJ whole genome shotgun (WGS) entry which is preliminary data.</text>
</comment>
<dbReference type="InterPro" id="IPR050445">
    <property type="entry name" value="Bact_polysacc_biosynth/exp"/>
</dbReference>
<proteinExistence type="inferred from homology"/>
<evidence type="ECO:0000256" key="6">
    <source>
        <dbReference type="ARBA" id="ARBA00023136"/>
    </source>
</evidence>
<keyword evidence="5 7" id="KW-1133">Transmembrane helix</keyword>
<feature type="transmembrane region" description="Helical" evidence="7">
    <location>
        <begin position="177"/>
        <end position="198"/>
    </location>
</feature>
<keyword evidence="4 7" id="KW-0812">Transmembrane</keyword>
<dbReference type="Proteomes" id="UP000317770">
    <property type="component" value="Unassembled WGS sequence"/>
</dbReference>